<dbReference type="Proteomes" id="UP000070558">
    <property type="component" value="Unassembled WGS sequence"/>
</dbReference>
<gene>
    <name evidence="2" type="ORF">HMPREF3216_00718</name>
</gene>
<proteinExistence type="predicted"/>
<comment type="caution">
    <text evidence="2">The sequence shown here is derived from an EMBL/GenBank/DDBJ whole genome shotgun (WGS) entry which is preliminary data.</text>
</comment>
<feature type="region of interest" description="Disordered" evidence="1">
    <location>
        <begin position="1"/>
        <end position="27"/>
    </location>
</feature>
<evidence type="ECO:0000313" key="2">
    <source>
        <dbReference type="EMBL" id="KXA18150.1"/>
    </source>
</evidence>
<accession>A0A133NPD9</accession>
<protein>
    <submittedName>
        <fullName evidence="2">Uncharacterized protein</fullName>
    </submittedName>
</protein>
<evidence type="ECO:0000256" key="1">
    <source>
        <dbReference type="SAM" id="MobiDB-lite"/>
    </source>
</evidence>
<dbReference type="EMBL" id="LRQA01000039">
    <property type="protein sequence ID" value="KXA18150.1"/>
    <property type="molecule type" value="Genomic_DNA"/>
</dbReference>
<feature type="compositionally biased region" description="Polar residues" evidence="1">
    <location>
        <begin position="9"/>
        <end position="27"/>
    </location>
</feature>
<organism evidence="2 3">
    <name type="scientific">Gardnerella vaginalis</name>
    <dbReference type="NCBI Taxonomy" id="2702"/>
    <lineage>
        <taxon>Bacteria</taxon>
        <taxon>Bacillati</taxon>
        <taxon>Actinomycetota</taxon>
        <taxon>Actinomycetes</taxon>
        <taxon>Bifidobacteriales</taxon>
        <taxon>Bifidobacteriaceae</taxon>
        <taxon>Gardnerella</taxon>
    </lineage>
</organism>
<evidence type="ECO:0000313" key="3">
    <source>
        <dbReference type="Proteomes" id="UP000070558"/>
    </source>
</evidence>
<reference evidence="2 3" key="1">
    <citation type="submission" date="2016-01" db="EMBL/GenBank/DDBJ databases">
        <authorList>
            <person name="Oliw E.H."/>
        </authorList>
    </citation>
    <scope>NUCLEOTIDE SEQUENCE [LARGE SCALE GENOMIC DNA]</scope>
    <source>
        <strain evidence="2 3">GED7760B</strain>
    </source>
</reference>
<dbReference type="PATRIC" id="fig|2702.99.peg.700"/>
<dbReference type="AlphaFoldDB" id="A0A133NPD9"/>
<sequence>MSIYDLKLQSASNRSRGLSARTSSQRRSIASALSCSALRVAFARYALSAQAGRRARKCT</sequence>
<name>A0A133NPD9_GARVA</name>